<gene>
    <name evidence="4" type="ORF">K444DRAFT_626616</name>
</gene>
<dbReference type="Pfam" id="PF24883">
    <property type="entry name" value="NPHP3_N"/>
    <property type="match status" value="1"/>
</dbReference>
<dbReference type="EMBL" id="KZ613780">
    <property type="protein sequence ID" value="PMD63535.1"/>
    <property type="molecule type" value="Genomic_DNA"/>
</dbReference>
<evidence type="ECO:0000313" key="4">
    <source>
        <dbReference type="EMBL" id="PMD63535.1"/>
    </source>
</evidence>
<evidence type="ECO:0000259" key="3">
    <source>
        <dbReference type="Pfam" id="PF25053"/>
    </source>
</evidence>
<dbReference type="AlphaFoldDB" id="A0A2J6TKI4"/>
<dbReference type="OrthoDB" id="443402at2759"/>
<dbReference type="InterPro" id="IPR056884">
    <property type="entry name" value="NPHP3-like_N"/>
</dbReference>
<keyword evidence="1" id="KW-0677">Repeat</keyword>
<evidence type="ECO:0008006" key="6">
    <source>
        <dbReference type="Google" id="ProtNLM"/>
    </source>
</evidence>
<organism evidence="4 5">
    <name type="scientific">Hyaloscypha bicolor E</name>
    <dbReference type="NCBI Taxonomy" id="1095630"/>
    <lineage>
        <taxon>Eukaryota</taxon>
        <taxon>Fungi</taxon>
        <taxon>Dikarya</taxon>
        <taxon>Ascomycota</taxon>
        <taxon>Pezizomycotina</taxon>
        <taxon>Leotiomycetes</taxon>
        <taxon>Helotiales</taxon>
        <taxon>Hyaloscyphaceae</taxon>
        <taxon>Hyaloscypha</taxon>
        <taxon>Hyaloscypha bicolor</taxon>
    </lineage>
</organism>
<proteinExistence type="predicted"/>
<accession>A0A2J6TKI4</accession>
<dbReference type="SUPFAM" id="SSF52540">
    <property type="entry name" value="P-loop containing nucleoside triphosphate hydrolases"/>
    <property type="match status" value="1"/>
</dbReference>
<name>A0A2J6TKI4_9HELO</name>
<reference evidence="4 5" key="1">
    <citation type="submission" date="2016-04" db="EMBL/GenBank/DDBJ databases">
        <title>A degradative enzymes factory behind the ericoid mycorrhizal symbiosis.</title>
        <authorList>
            <consortium name="DOE Joint Genome Institute"/>
            <person name="Martino E."/>
            <person name="Morin E."/>
            <person name="Grelet G."/>
            <person name="Kuo A."/>
            <person name="Kohler A."/>
            <person name="Daghino S."/>
            <person name="Barry K."/>
            <person name="Choi C."/>
            <person name="Cichocki N."/>
            <person name="Clum A."/>
            <person name="Copeland A."/>
            <person name="Hainaut M."/>
            <person name="Haridas S."/>
            <person name="Labutti K."/>
            <person name="Lindquist E."/>
            <person name="Lipzen A."/>
            <person name="Khouja H.-R."/>
            <person name="Murat C."/>
            <person name="Ohm R."/>
            <person name="Olson A."/>
            <person name="Spatafora J."/>
            <person name="Veneault-Fourrey C."/>
            <person name="Henrissat B."/>
            <person name="Grigoriev I."/>
            <person name="Martin F."/>
            <person name="Perotto S."/>
        </authorList>
    </citation>
    <scope>NUCLEOTIDE SEQUENCE [LARGE SCALE GENOMIC DNA]</scope>
    <source>
        <strain evidence="4 5">E</strain>
    </source>
</reference>
<dbReference type="InterPro" id="IPR056693">
    <property type="entry name" value="DUF7791"/>
</dbReference>
<dbReference type="Pfam" id="PF25053">
    <property type="entry name" value="DUF7791"/>
    <property type="match status" value="1"/>
</dbReference>
<dbReference type="PANTHER" id="PTHR10039:SF5">
    <property type="entry name" value="NACHT DOMAIN-CONTAINING PROTEIN"/>
    <property type="match status" value="1"/>
</dbReference>
<protein>
    <recommendedName>
        <fullName evidence="6">NACHT domain-containing protein</fullName>
    </recommendedName>
</protein>
<dbReference type="RefSeq" id="XP_024740439.1">
    <property type="nucleotide sequence ID" value="XM_024882678.1"/>
</dbReference>
<feature type="domain" description="DUF7791" evidence="3">
    <location>
        <begin position="545"/>
        <end position="678"/>
    </location>
</feature>
<evidence type="ECO:0000256" key="1">
    <source>
        <dbReference type="ARBA" id="ARBA00022737"/>
    </source>
</evidence>
<sequence length="1001" mass="114773">MAEPFTVLSIAANIAQFLGYGLQLLSDGKEMYNSLHGALDEYHELEAIIEDIRNISNETKHLSGHSIGENTIRKLAAECMPLAEKLLGILNDLKVPNDARFRGLKTLHQTFRSAGKKKEIQILKHRLMDLDMRLRTRTSWMLQRQVIVNCHSDVMSAIDSLAHVDDGLKLNLTSNLNQLRIDILEKLQVPATSNARGKDFGLDSLSKELLSFLDEGKRVKHQQDVLQSLVFEEMKQREETIKDAHEMTLNWMFEKPETGFMNWLKADSGIYWVRGKVFHPYIMSQRSQVTEATQAGSGKSTLMKYICAHDTTLNALESWATRAGSRTLVTASCFFWNAGLPMQKSIRGLLQSLLFQVFRAYPSLILETSSKDPKVLWTQKELTSALAIASKSSKLPSKFCFFVDGLDEYDGDHEDIVQLLQSLAASPNIKICVSSRPWNAFIDVFEQCSSKLVLEDFTNNDMQKYVHNMLAQDKIFMKAAKGDSRCQTLVPQIADKAQGVWLWVYLVVRDLLRDLKGREGFPLLQRRLDSFPAELEKYFASIIERIDKIHREETAKIFRITVDAVTPIPALGLQYLLVEQEDPEYALKMQIQPIFREQEWENAQKWERLLNSRCSDLLELNFRSTNYAPPIMHHKVEFLHRTVIDFLRDNYQNELREWAGHFFDTSSSLSNIILGLIKGYPVPQGTKDLELKRKFENDVSALTAELICYARKLERNGKSNIKLLNEFDRVLCYRSGKIGDPCSHERHWNSMRHKFNDLGGLEEFSHRTILALAIHAGLRLYVDKMLNEYPELLNDNKEYTLLEHALAPFVAPSNKMEQIRKFTDDKMREYALVPPVGFHSPSRNQKDQIYTLIDTEMLEILLSHGADPNKNRRPDQKGDQNTVWMDFLNERARENRSKYIPEDIKSNWYEACQLLIDYGADLDTNISIAQSGALHNSLRVSMASKASINSNLLEVSIISIIHEIFGHDKAERLIAKINEEAKEVPSKTTRLSIIWRLLAST</sequence>
<feature type="domain" description="Nephrocystin 3-like N-terminal" evidence="2">
    <location>
        <begin position="294"/>
        <end position="436"/>
    </location>
</feature>
<dbReference type="Gene3D" id="3.40.50.300">
    <property type="entry name" value="P-loop containing nucleotide triphosphate hydrolases"/>
    <property type="match status" value="1"/>
</dbReference>
<dbReference type="Proteomes" id="UP000235371">
    <property type="component" value="Unassembled WGS sequence"/>
</dbReference>
<keyword evidence="5" id="KW-1185">Reference proteome</keyword>
<evidence type="ECO:0000259" key="2">
    <source>
        <dbReference type="Pfam" id="PF24883"/>
    </source>
</evidence>
<evidence type="ECO:0000313" key="5">
    <source>
        <dbReference type="Proteomes" id="UP000235371"/>
    </source>
</evidence>
<dbReference type="InParanoid" id="A0A2J6TKI4"/>
<dbReference type="GeneID" id="36590755"/>
<dbReference type="PANTHER" id="PTHR10039">
    <property type="entry name" value="AMELOGENIN"/>
    <property type="match status" value="1"/>
</dbReference>
<dbReference type="InterPro" id="IPR027417">
    <property type="entry name" value="P-loop_NTPase"/>
</dbReference>
<dbReference type="STRING" id="1095630.A0A2J6TKI4"/>